<name>A0A8T0AUS7_SILME</name>
<dbReference type="AlphaFoldDB" id="A0A8T0AUS7"/>
<feature type="signal peptide" evidence="1">
    <location>
        <begin position="1"/>
        <end position="20"/>
    </location>
</feature>
<proteinExistence type="predicted"/>
<gene>
    <name evidence="2" type="ORF">HF521_005950</name>
</gene>
<organism evidence="2 3">
    <name type="scientific">Silurus meridionalis</name>
    <name type="common">Southern catfish</name>
    <name type="synonym">Silurus soldatovi meridionalis</name>
    <dbReference type="NCBI Taxonomy" id="175797"/>
    <lineage>
        <taxon>Eukaryota</taxon>
        <taxon>Metazoa</taxon>
        <taxon>Chordata</taxon>
        <taxon>Craniata</taxon>
        <taxon>Vertebrata</taxon>
        <taxon>Euteleostomi</taxon>
        <taxon>Actinopterygii</taxon>
        <taxon>Neopterygii</taxon>
        <taxon>Teleostei</taxon>
        <taxon>Ostariophysi</taxon>
        <taxon>Siluriformes</taxon>
        <taxon>Siluridae</taxon>
        <taxon>Silurus</taxon>
    </lineage>
</organism>
<evidence type="ECO:0000313" key="3">
    <source>
        <dbReference type="Proteomes" id="UP000606274"/>
    </source>
</evidence>
<comment type="caution">
    <text evidence="2">The sequence shown here is derived from an EMBL/GenBank/DDBJ whole genome shotgun (WGS) entry which is preliminary data.</text>
</comment>
<keyword evidence="1" id="KW-0732">Signal</keyword>
<accession>A0A8T0AUS7</accession>
<sequence>MRRAIIFLLLLAQEAQNSLGELRSLEKKQEKSVVAQRSTPEHFPQIPHQWPGVLEEPKNIFDLRDMTGEIYIHKSIDRELYPILKVQFDVLDNKTIC</sequence>
<protein>
    <submittedName>
        <fullName evidence="2">Uncharacterized protein</fullName>
    </submittedName>
</protein>
<evidence type="ECO:0000256" key="1">
    <source>
        <dbReference type="SAM" id="SignalP"/>
    </source>
</evidence>
<dbReference type="EMBL" id="JABFDY010000016">
    <property type="protein sequence ID" value="KAF7695856.1"/>
    <property type="molecule type" value="Genomic_DNA"/>
</dbReference>
<reference evidence="2" key="1">
    <citation type="submission" date="2020-08" db="EMBL/GenBank/DDBJ databases">
        <title>Chromosome-level assembly of Southern catfish (Silurus meridionalis) provides insights into visual adaptation to the nocturnal and benthic lifestyles.</title>
        <authorList>
            <person name="Zhang Y."/>
            <person name="Wang D."/>
            <person name="Peng Z."/>
        </authorList>
    </citation>
    <scope>NUCLEOTIDE SEQUENCE</scope>
    <source>
        <strain evidence="2">SWU-2019-XX</strain>
        <tissue evidence="2">Muscle</tissue>
    </source>
</reference>
<dbReference type="Proteomes" id="UP000606274">
    <property type="component" value="Unassembled WGS sequence"/>
</dbReference>
<keyword evidence="3" id="KW-1185">Reference proteome</keyword>
<evidence type="ECO:0000313" key="2">
    <source>
        <dbReference type="EMBL" id="KAF7695856.1"/>
    </source>
</evidence>
<feature type="chain" id="PRO_5035806512" evidence="1">
    <location>
        <begin position="21"/>
        <end position="97"/>
    </location>
</feature>